<dbReference type="PANTHER" id="PTHR22939">
    <property type="entry name" value="SERINE PROTEASE FAMILY S1C HTRA-RELATED"/>
    <property type="match status" value="1"/>
</dbReference>
<reference evidence="1" key="1">
    <citation type="submission" date="2022-12" db="EMBL/GenBank/DDBJ databases">
        <title>Draft genome assemblies for two species of Escallonia (Escalloniales).</title>
        <authorList>
            <person name="Chanderbali A."/>
            <person name="Dervinis C."/>
            <person name="Anghel I."/>
            <person name="Soltis D."/>
            <person name="Soltis P."/>
            <person name="Zapata F."/>
        </authorList>
    </citation>
    <scope>NUCLEOTIDE SEQUENCE</scope>
    <source>
        <strain evidence="1">UCBG92.1500</strain>
        <tissue evidence="1">Leaf</tissue>
    </source>
</reference>
<dbReference type="SUPFAM" id="SSF50494">
    <property type="entry name" value="Trypsin-like serine proteases"/>
    <property type="match status" value="1"/>
</dbReference>
<proteinExistence type="predicted"/>
<organism evidence="1 2">
    <name type="scientific">Escallonia rubra</name>
    <dbReference type="NCBI Taxonomy" id="112253"/>
    <lineage>
        <taxon>Eukaryota</taxon>
        <taxon>Viridiplantae</taxon>
        <taxon>Streptophyta</taxon>
        <taxon>Embryophyta</taxon>
        <taxon>Tracheophyta</taxon>
        <taxon>Spermatophyta</taxon>
        <taxon>Magnoliopsida</taxon>
        <taxon>eudicotyledons</taxon>
        <taxon>Gunneridae</taxon>
        <taxon>Pentapetalae</taxon>
        <taxon>asterids</taxon>
        <taxon>campanulids</taxon>
        <taxon>Escalloniales</taxon>
        <taxon>Escalloniaceae</taxon>
        <taxon>Escallonia</taxon>
    </lineage>
</organism>
<evidence type="ECO:0000313" key="1">
    <source>
        <dbReference type="EMBL" id="KAK2975112.1"/>
    </source>
</evidence>
<sequence length="306" mass="33511">MQNPLRVLRGTIARASSPAILDHSFLPSKCVVPSCYLLATRGFTNSQTYTLQYAYPNPGESPQDRGCEVYVMEPQKPMMFTRTPEIREVAPTVSPTVVNVYYRQGCTVLKQGAGTIIDPSGIIVTVAHLMPSQEATEDLKKIEVSVTLESSCKDINLEGTVLHADPVNDVAILKIKPSTSLQAATLGKSRELCLGDVVFSAGLYNRCYNDGLPRFKVEEGRYIGDQGGMLGKLLRVTCSIIEGDEGGPLFNRKKEFVGIMSGKESSSSCGAIPSDVVLEVLKDFMKQEGVRARTGQIQDRRETLRR</sequence>
<dbReference type="Proteomes" id="UP001187471">
    <property type="component" value="Unassembled WGS sequence"/>
</dbReference>
<protein>
    <submittedName>
        <fullName evidence="1">Uncharacterized protein</fullName>
    </submittedName>
</protein>
<keyword evidence="2" id="KW-1185">Reference proteome</keyword>
<evidence type="ECO:0000313" key="2">
    <source>
        <dbReference type="Proteomes" id="UP001187471"/>
    </source>
</evidence>
<accession>A0AA88QSA8</accession>
<dbReference type="Gene3D" id="2.40.10.120">
    <property type="match status" value="1"/>
</dbReference>
<dbReference type="PANTHER" id="PTHR22939:SF129">
    <property type="entry name" value="SERINE PROTEASE HTRA2, MITOCHONDRIAL"/>
    <property type="match status" value="1"/>
</dbReference>
<dbReference type="InterPro" id="IPR009003">
    <property type="entry name" value="Peptidase_S1_PA"/>
</dbReference>
<name>A0AA88QSA8_9ASTE</name>
<dbReference type="Pfam" id="PF13365">
    <property type="entry name" value="Trypsin_2"/>
    <property type="match status" value="1"/>
</dbReference>
<comment type="caution">
    <text evidence="1">The sequence shown here is derived from an EMBL/GenBank/DDBJ whole genome shotgun (WGS) entry which is preliminary data.</text>
</comment>
<gene>
    <name evidence="1" type="ORF">RJ640_018914</name>
</gene>
<dbReference type="AlphaFoldDB" id="A0AA88QSA8"/>
<dbReference type="EMBL" id="JAVXUO010002237">
    <property type="protein sequence ID" value="KAK2975112.1"/>
    <property type="molecule type" value="Genomic_DNA"/>
</dbReference>